<sequence>MSLGLSRMSRSQRMYKKGSRKPHPFPSYFYFIREFQALTSLNTNPTFENPTTQACHSEETTSRTPFPAIISHIPDVRKFKMCTPTEEERDPNYPGGATVEVGIGGGLRPYEQIKKLNNILTISHLVNVEMKLSGQDFEGCTCVPITKTSNYCWKKHPGLMEWPGGRPRLGSKPKLLHFIVKMQPTIKGENGKTCICPLAEIRVDNGEALRGCDEVILGGKKHLQFINFFNIHHQYRALQEDYAEGKKETFELAIQLDETIEGEECNFCGDDEVREKWKKNMSAFFMDSSSSEEE</sequence>
<dbReference type="AlphaFoldDB" id="A0A6A6RSI3"/>
<gene>
    <name evidence="2" type="ORF">P280DRAFT_521267</name>
</gene>
<evidence type="ECO:0000313" key="2">
    <source>
        <dbReference type="EMBL" id="KAF2637601.1"/>
    </source>
</evidence>
<name>A0A6A6RSI3_9PLEO</name>
<accession>A0A6A6RSI3</accession>
<reference evidence="2" key="1">
    <citation type="journal article" date="2020" name="Stud. Mycol.">
        <title>101 Dothideomycetes genomes: a test case for predicting lifestyles and emergence of pathogens.</title>
        <authorList>
            <person name="Haridas S."/>
            <person name="Albert R."/>
            <person name="Binder M."/>
            <person name="Bloem J."/>
            <person name="Labutti K."/>
            <person name="Salamov A."/>
            <person name="Andreopoulos B."/>
            <person name="Baker S."/>
            <person name="Barry K."/>
            <person name="Bills G."/>
            <person name="Bluhm B."/>
            <person name="Cannon C."/>
            <person name="Castanera R."/>
            <person name="Culley D."/>
            <person name="Daum C."/>
            <person name="Ezra D."/>
            <person name="Gonzalez J."/>
            <person name="Henrissat B."/>
            <person name="Kuo A."/>
            <person name="Liang C."/>
            <person name="Lipzen A."/>
            <person name="Lutzoni F."/>
            <person name="Magnuson J."/>
            <person name="Mondo S."/>
            <person name="Nolan M."/>
            <person name="Ohm R."/>
            <person name="Pangilinan J."/>
            <person name="Park H.-J."/>
            <person name="Ramirez L."/>
            <person name="Alfaro M."/>
            <person name="Sun H."/>
            <person name="Tritt A."/>
            <person name="Yoshinaga Y."/>
            <person name="Zwiers L.-H."/>
            <person name="Turgeon B."/>
            <person name="Goodwin S."/>
            <person name="Spatafora J."/>
            <person name="Crous P."/>
            <person name="Grigoriev I."/>
        </authorList>
    </citation>
    <scope>NUCLEOTIDE SEQUENCE</scope>
    <source>
        <strain evidence="2">CBS 473.64</strain>
    </source>
</reference>
<evidence type="ECO:0000313" key="3">
    <source>
        <dbReference type="Proteomes" id="UP000799753"/>
    </source>
</evidence>
<feature type="region of interest" description="Disordered" evidence="1">
    <location>
        <begin position="1"/>
        <end position="21"/>
    </location>
</feature>
<evidence type="ECO:0000256" key="1">
    <source>
        <dbReference type="SAM" id="MobiDB-lite"/>
    </source>
</evidence>
<proteinExistence type="predicted"/>
<dbReference type="EMBL" id="MU006793">
    <property type="protein sequence ID" value="KAF2637601.1"/>
    <property type="molecule type" value="Genomic_DNA"/>
</dbReference>
<organism evidence="2 3">
    <name type="scientific">Massarina eburnea CBS 473.64</name>
    <dbReference type="NCBI Taxonomy" id="1395130"/>
    <lineage>
        <taxon>Eukaryota</taxon>
        <taxon>Fungi</taxon>
        <taxon>Dikarya</taxon>
        <taxon>Ascomycota</taxon>
        <taxon>Pezizomycotina</taxon>
        <taxon>Dothideomycetes</taxon>
        <taxon>Pleosporomycetidae</taxon>
        <taxon>Pleosporales</taxon>
        <taxon>Massarineae</taxon>
        <taxon>Massarinaceae</taxon>
        <taxon>Massarina</taxon>
    </lineage>
</organism>
<dbReference type="Proteomes" id="UP000799753">
    <property type="component" value="Unassembled WGS sequence"/>
</dbReference>
<keyword evidence="3" id="KW-1185">Reference proteome</keyword>
<protein>
    <submittedName>
        <fullName evidence="2">Uncharacterized protein</fullName>
    </submittedName>
</protein>